<dbReference type="InterPro" id="IPR012816">
    <property type="entry name" value="NADAR"/>
</dbReference>
<comment type="catalytic activity">
    <reaction evidence="2">
        <text>2,5-diamino-6-hydroxy-4-(5-phosphoribosylamino)-pyrimidine + H2O = 2,5,6-triamino-4-hydroxypyrimidine + D-ribose 5-phosphate</text>
        <dbReference type="Rhea" id="RHEA:23436"/>
        <dbReference type="ChEBI" id="CHEBI:15377"/>
        <dbReference type="ChEBI" id="CHEBI:58614"/>
        <dbReference type="ChEBI" id="CHEBI:78346"/>
        <dbReference type="ChEBI" id="CHEBI:137796"/>
    </reaction>
</comment>
<sequence>MKFKVMAPLWLKYPGIPQGSIGWRMGYGESYRNKFYSWLYSLSDEEKLEFKEKFPEPICWSLEDFNLKRHNKFWVYNWENRISTKYSIDLIVTEKLNKIERDKIFFWGHTSNKKDRVGKECLSQWYMKDFNVGHVAYCCMEQYLMSKKALLFGDEESNSKIMESRDQRVIKQLGREVKNFDEKVWNQFKMPIVLTGNYYKFSQVESLRKYLLSTGNKTLVEASPYDKIWGIGMGENEARLCEIEEWKGKNLLGFALMIIRDELARLWKFENKVKF</sequence>
<dbReference type="AlphaFoldDB" id="A0A923E8P7"/>
<reference evidence="4 5" key="1">
    <citation type="submission" date="2020-04" db="EMBL/GenBank/DDBJ databases">
        <title>Genomic insights into acetone-butanol-ethanol (ABE) fermentation by sequencing solventogenic clostridia strains.</title>
        <authorList>
            <person name="Brown S."/>
        </authorList>
    </citation>
    <scope>NUCLEOTIDE SEQUENCE [LARGE SCALE GENOMIC DNA]</scope>
    <source>
        <strain evidence="4 5">DJ011</strain>
    </source>
</reference>
<protein>
    <submittedName>
        <fullName evidence="4">NADAR family protein</fullName>
    </submittedName>
</protein>
<comment type="caution">
    <text evidence="4">The sequence shown here is derived from an EMBL/GenBank/DDBJ whole genome shotgun (WGS) entry which is preliminary data.</text>
</comment>
<name>A0A923E8P7_CLOTT</name>
<comment type="catalytic activity">
    <reaction evidence="1">
        <text>5-amino-6-(5-phospho-D-ribosylamino)uracil + H2O = 5,6-diaminouracil + D-ribose 5-phosphate</text>
        <dbReference type="Rhea" id="RHEA:55020"/>
        <dbReference type="ChEBI" id="CHEBI:15377"/>
        <dbReference type="ChEBI" id="CHEBI:46252"/>
        <dbReference type="ChEBI" id="CHEBI:58453"/>
        <dbReference type="ChEBI" id="CHEBI:78346"/>
    </reaction>
</comment>
<evidence type="ECO:0000313" key="4">
    <source>
        <dbReference type="EMBL" id="MBC2396766.1"/>
    </source>
</evidence>
<evidence type="ECO:0000259" key="3">
    <source>
        <dbReference type="Pfam" id="PF08719"/>
    </source>
</evidence>
<dbReference type="SUPFAM" id="SSF143990">
    <property type="entry name" value="YbiA-like"/>
    <property type="match status" value="1"/>
</dbReference>
<evidence type="ECO:0000256" key="2">
    <source>
        <dbReference type="ARBA" id="ARBA00000751"/>
    </source>
</evidence>
<accession>A0A923E8P7</accession>
<dbReference type="EMBL" id="JAAZWO010000003">
    <property type="protein sequence ID" value="MBC2396766.1"/>
    <property type="molecule type" value="Genomic_DNA"/>
</dbReference>
<keyword evidence="5" id="KW-1185">Reference proteome</keyword>
<evidence type="ECO:0000256" key="1">
    <source>
        <dbReference type="ARBA" id="ARBA00000022"/>
    </source>
</evidence>
<proteinExistence type="predicted"/>
<evidence type="ECO:0000313" key="5">
    <source>
        <dbReference type="Proteomes" id="UP000563151"/>
    </source>
</evidence>
<dbReference type="Pfam" id="PF08719">
    <property type="entry name" value="NADAR"/>
    <property type="match status" value="1"/>
</dbReference>
<dbReference type="InterPro" id="IPR037238">
    <property type="entry name" value="YbiA-like_sf"/>
</dbReference>
<gene>
    <name evidence="4" type="ORF">HGG79_03080</name>
</gene>
<dbReference type="RefSeq" id="WP_173680227.1">
    <property type="nucleotide sequence ID" value="NZ_JAAZWO010000003.1"/>
</dbReference>
<dbReference type="Proteomes" id="UP000563151">
    <property type="component" value="Unassembled WGS sequence"/>
</dbReference>
<dbReference type="CDD" id="cd15457">
    <property type="entry name" value="NADAR"/>
    <property type="match status" value="1"/>
</dbReference>
<dbReference type="NCBIfam" id="TIGR02464">
    <property type="entry name" value="ribofla_fusion"/>
    <property type="match status" value="1"/>
</dbReference>
<feature type="domain" description="NADAR" evidence="3">
    <location>
        <begin position="105"/>
        <end position="263"/>
    </location>
</feature>
<organism evidence="4 5">
    <name type="scientific">Clostridium tetanomorphum</name>
    <dbReference type="NCBI Taxonomy" id="1553"/>
    <lineage>
        <taxon>Bacteria</taxon>
        <taxon>Bacillati</taxon>
        <taxon>Bacillota</taxon>
        <taxon>Clostridia</taxon>
        <taxon>Eubacteriales</taxon>
        <taxon>Clostridiaceae</taxon>
        <taxon>Clostridium</taxon>
    </lineage>
</organism>
<dbReference type="Gene3D" id="1.10.357.40">
    <property type="entry name" value="YbiA-like"/>
    <property type="match status" value="1"/>
</dbReference>